<proteinExistence type="predicted"/>
<feature type="region of interest" description="Disordered" evidence="1">
    <location>
        <begin position="46"/>
        <end position="122"/>
    </location>
</feature>
<feature type="compositionally biased region" description="Basic and acidic residues" evidence="1">
    <location>
        <begin position="65"/>
        <end position="75"/>
    </location>
</feature>
<sequence>MRSPGVKLHAVRGLGDVLLLLSALAAALGGGGCSALIGAELSDKADGTGGVGGQGGQSLQGDGGDLDRPDRDGRGEATSSGDGQTASSGAGGGSDDLENDEDEGDGESASGGAGGGLTCPDHRADCDGDAENGCETRLKNDPDHCGSCGNACSDDSRCHQGECE</sequence>
<feature type="compositionally biased region" description="Gly residues" evidence="1">
    <location>
        <begin position="47"/>
        <end position="63"/>
    </location>
</feature>
<evidence type="ECO:0000313" key="3">
    <source>
        <dbReference type="Proteomes" id="UP000295781"/>
    </source>
</evidence>
<dbReference type="OrthoDB" id="5526820at2"/>
<dbReference type="EMBL" id="CP012670">
    <property type="protein sequence ID" value="AUX25543.1"/>
    <property type="molecule type" value="Genomic_DNA"/>
</dbReference>
<evidence type="ECO:0000256" key="1">
    <source>
        <dbReference type="SAM" id="MobiDB-lite"/>
    </source>
</evidence>
<evidence type="ECO:0000313" key="2">
    <source>
        <dbReference type="EMBL" id="AUX25543.1"/>
    </source>
</evidence>
<dbReference type="Proteomes" id="UP000295781">
    <property type="component" value="Chromosome"/>
</dbReference>
<dbReference type="PROSITE" id="PS51257">
    <property type="entry name" value="PROKAR_LIPOPROTEIN"/>
    <property type="match status" value="1"/>
</dbReference>
<organism evidence="2 3">
    <name type="scientific">Sorangium cellulosum</name>
    <name type="common">Polyangium cellulosum</name>
    <dbReference type="NCBI Taxonomy" id="56"/>
    <lineage>
        <taxon>Bacteria</taxon>
        <taxon>Pseudomonadati</taxon>
        <taxon>Myxococcota</taxon>
        <taxon>Polyangia</taxon>
        <taxon>Polyangiales</taxon>
        <taxon>Polyangiaceae</taxon>
        <taxon>Sorangium</taxon>
    </lineage>
</organism>
<dbReference type="RefSeq" id="WP_129352529.1">
    <property type="nucleotide sequence ID" value="NZ_CP012670.1"/>
</dbReference>
<feature type="compositionally biased region" description="Low complexity" evidence="1">
    <location>
        <begin position="77"/>
        <end position="88"/>
    </location>
</feature>
<gene>
    <name evidence="2" type="ORF">SOCEGT47_060900</name>
</gene>
<dbReference type="AlphaFoldDB" id="A0A4P2Q901"/>
<protein>
    <submittedName>
        <fullName evidence="2">Uncharacterized protein</fullName>
    </submittedName>
</protein>
<accession>A0A4P2Q901</accession>
<reference evidence="2 3" key="1">
    <citation type="submission" date="2015-09" db="EMBL/GenBank/DDBJ databases">
        <title>Sorangium comparison.</title>
        <authorList>
            <person name="Zaburannyi N."/>
            <person name="Bunk B."/>
            <person name="Overmann J."/>
            <person name="Mueller R."/>
        </authorList>
    </citation>
    <scope>NUCLEOTIDE SEQUENCE [LARGE SCALE GENOMIC DNA]</scope>
    <source>
        <strain evidence="2 3">So ceGT47</strain>
    </source>
</reference>
<feature type="compositionally biased region" description="Acidic residues" evidence="1">
    <location>
        <begin position="95"/>
        <end position="106"/>
    </location>
</feature>
<name>A0A4P2Q901_SORCE</name>